<evidence type="ECO:0000256" key="1">
    <source>
        <dbReference type="SAM" id="MobiDB-lite"/>
    </source>
</evidence>
<proteinExistence type="predicted"/>
<sequence length="267" mass="29122">MKNITISIKQAWVQYRYRALVRQSAFQRELEALPPTLYEHWRKEAPLEFNGIPMDAIFFVRAAEGLLRFFDCVRYSQHPCALPSKAADSVWHAWLTLPAQSEDHIDTYCQRYFGRVIPHVEASQMPVDTGLGLAATLVIARKRGGRDPAAPSLPALFELDRKLRMPNGYGYQLQKYQIHLHRMSQNGRLAGSPQVMHPLDPSSLLAFGLISQTSYAAYELERQRTEKAASDGAGGSSCGSSGSDSSCDGGSSCGSSCGGGCGGGCGS</sequence>
<evidence type="ECO:0000313" key="2">
    <source>
        <dbReference type="EMBL" id="WMW80837.1"/>
    </source>
</evidence>
<feature type="compositionally biased region" description="Low complexity" evidence="1">
    <location>
        <begin position="238"/>
        <end position="255"/>
    </location>
</feature>
<evidence type="ECO:0000313" key="3">
    <source>
        <dbReference type="Proteomes" id="UP001181355"/>
    </source>
</evidence>
<feature type="compositionally biased region" description="Gly residues" evidence="1">
    <location>
        <begin position="256"/>
        <end position="267"/>
    </location>
</feature>
<dbReference type="RefSeq" id="WP_309482328.1">
    <property type="nucleotide sequence ID" value="NZ_CP133720.1"/>
</dbReference>
<dbReference type="EMBL" id="CP133720">
    <property type="protein sequence ID" value="WMW80837.1"/>
    <property type="molecule type" value="Genomic_DNA"/>
</dbReference>
<organism evidence="2 3">
    <name type="scientific">Undibacterium cyanobacteriorum</name>
    <dbReference type="NCBI Taxonomy" id="3073561"/>
    <lineage>
        <taxon>Bacteria</taxon>
        <taxon>Pseudomonadati</taxon>
        <taxon>Pseudomonadota</taxon>
        <taxon>Betaproteobacteria</taxon>
        <taxon>Burkholderiales</taxon>
        <taxon>Oxalobacteraceae</taxon>
        <taxon>Undibacterium</taxon>
    </lineage>
</organism>
<accession>A0ABY9RI38</accession>
<evidence type="ECO:0008006" key="4">
    <source>
        <dbReference type="Google" id="ProtNLM"/>
    </source>
</evidence>
<dbReference type="Proteomes" id="UP001181355">
    <property type="component" value="Chromosome"/>
</dbReference>
<feature type="region of interest" description="Disordered" evidence="1">
    <location>
        <begin position="228"/>
        <end position="267"/>
    </location>
</feature>
<name>A0ABY9RI38_9BURK</name>
<gene>
    <name evidence="2" type="ORF">RF679_00815</name>
</gene>
<protein>
    <recommendedName>
        <fullName evidence="4">TIGR04222 domain-containing membrane protein</fullName>
    </recommendedName>
</protein>
<reference evidence="2" key="1">
    <citation type="submission" date="2023-09" db="EMBL/GenBank/DDBJ databases">
        <title>Undibacterium sp. 20NA77.5 isolated from freshwater.</title>
        <authorList>
            <person name="Le V."/>
            <person name="Ko S.-R."/>
            <person name="Ahn C.-Y."/>
            <person name="Oh H.-M."/>
        </authorList>
    </citation>
    <scope>NUCLEOTIDE SEQUENCE</scope>
    <source>
        <strain evidence="2">20NA77.5</strain>
    </source>
</reference>
<keyword evidence="3" id="KW-1185">Reference proteome</keyword>